<dbReference type="Pfam" id="PF00628">
    <property type="entry name" value="PHD"/>
    <property type="match status" value="1"/>
</dbReference>
<dbReference type="InterPro" id="IPR019787">
    <property type="entry name" value="Znf_PHD-finger"/>
</dbReference>
<keyword evidence="2 4" id="KW-0863">Zinc-finger</keyword>
<dbReference type="PANTHER" id="PTHR47527:SF3">
    <property type="entry name" value="RING_FYVE_PHD ZINC FINGER SUPERFAMILY PROTEIN"/>
    <property type="match status" value="1"/>
</dbReference>
<proteinExistence type="predicted"/>
<evidence type="ECO:0000256" key="1">
    <source>
        <dbReference type="ARBA" id="ARBA00022723"/>
    </source>
</evidence>
<gene>
    <name evidence="7" type="ORF">GH714_007297</name>
</gene>
<comment type="caution">
    <text evidence="7">The sequence shown here is derived from an EMBL/GenBank/DDBJ whole genome shotgun (WGS) entry which is preliminary data.</text>
</comment>
<sequence>MDSAGNDESTDGMNPQSDCEVAVVGEKRPVENGESEVWFRSTKKANCGAGEMWRVAEIVLALSTMAAMRGGKNPTEAEGNLIAEARTKLVEICEDLAPKDLVARDTIGTVIEDLGLNWKLKDQRLGFQGTRLSIKEKVSLTKEKMEGSKKFAAPSATYSSQMLQPSFGAVGDIHGPSHSICMFPSDKRSNTTLPSGGHSASVTLGHVSAATSTSVPNQLLPTEVRASTVFTGLCNSHPVWDSSALAGPRVEKLHFKSEGPNATSYAPKVQANDCANQPQLNASTWSVQSHSMSSAKATQESKVLNYNSAKAEGTTDLGFPQASSQAARIKQSDLLLLKILLQICKKLLQPKRLERNTWTPPSREYMNKPLTCQMCKVSVNEVETVVLCDVCEKEFHLKCLEAVNQKVIPGGGEWHCMRCTALSNGKPLPAKYGRVMRSITLPKGPSSPAGAQPSEKKNGIEEGSISESKLQPPTTLSETISNNFENSKPSNNLQDIDQAASSNTSEVPLKTSQGHSVVVGSESISTLSECTTRCNVKQSKQDVTHANPVGSSEPNDDSRKHAGMSSDGIHSVEWIGNAFKVEDGKTFYESCLVDGVTY</sequence>
<dbReference type="PROSITE" id="PS01359">
    <property type="entry name" value="ZF_PHD_1"/>
    <property type="match status" value="1"/>
</dbReference>
<dbReference type="InterPro" id="IPR056699">
    <property type="entry name" value="DUF7797"/>
</dbReference>
<evidence type="ECO:0000256" key="2">
    <source>
        <dbReference type="ARBA" id="ARBA00022771"/>
    </source>
</evidence>
<dbReference type="Gene3D" id="3.30.40.10">
    <property type="entry name" value="Zinc/RING finger domain, C3HC4 (zinc finger)"/>
    <property type="match status" value="1"/>
</dbReference>
<dbReference type="SUPFAM" id="SSF57903">
    <property type="entry name" value="FYVE/PHD zinc finger"/>
    <property type="match status" value="1"/>
</dbReference>
<dbReference type="Proteomes" id="UP000467840">
    <property type="component" value="Chromosome 3"/>
</dbReference>
<reference evidence="7 8" key="1">
    <citation type="journal article" date="2020" name="Mol. Plant">
        <title>The Chromosome-Based Rubber Tree Genome Provides New Insights into Spurge Genome Evolution and Rubber Biosynthesis.</title>
        <authorList>
            <person name="Liu J."/>
            <person name="Shi C."/>
            <person name="Shi C.C."/>
            <person name="Li W."/>
            <person name="Zhang Q.J."/>
            <person name="Zhang Y."/>
            <person name="Li K."/>
            <person name="Lu H.F."/>
            <person name="Shi C."/>
            <person name="Zhu S.T."/>
            <person name="Xiao Z.Y."/>
            <person name="Nan H."/>
            <person name="Yue Y."/>
            <person name="Zhu X.G."/>
            <person name="Wu Y."/>
            <person name="Hong X.N."/>
            <person name="Fan G.Y."/>
            <person name="Tong Y."/>
            <person name="Zhang D."/>
            <person name="Mao C.L."/>
            <person name="Liu Y.L."/>
            <person name="Hao S.J."/>
            <person name="Liu W.Q."/>
            <person name="Lv M.Q."/>
            <person name="Zhang H.B."/>
            <person name="Liu Y."/>
            <person name="Hu-Tang G.R."/>
            <person name="Wang J.P."/>
            <person name="Wang J.H."/>
            <person name="Sun Y.H."/>
            <person name="Ni S.B."/>
            <person name="Chen W.B."/>
            <person name="Zhang X.C."/>
            <person name="Jiao Y.N."/>
            <person name="Eichler E.E."/>
            <person name="Li G.H."/>
            <person name="Liu X."/>
            <person name="Gao L.Z."/>
        </authorList>
    </citation>
    <scope>NUCLEOTIDE SEQUENCE [LARGE SCALE GENOMIC DNA]</scope>
    <source>
        <strain evidence="8">cv. GT1</strain>
        <tissue evidence="7">Leaf</tissue>
    </source>
</reference>
<feature type="region of interest" description="Disordered" evidence="5">
    <location>
        <begin position="439"/>
        <end position="495"/>
    </location>
</feature>
<accession>A0A6A6KBH4</accession>
<feature type="domain" description="PHD-type" evidence="6">
    <location>
        <begin position="369"/>
        <end position="422"/>
    </location>
</feature>
<dbReference type="InterPro" id="IPR013083">
    <property type="entry name" value="Znf_RING/FYVE/PHD"/>
</dbReference>
<dbReference type="InterPro" id="IPR019786">
    <property type="entry name" value="Zinc_finger_PHD-type_CS"/>
</dbReference>
<dbReference type="PROSITE" id="PS50016">
    <property type="entry name" value="ZF_PHD_2"/>
    <property type="match status" value="1"/>
</dbReference>
<protein>
    <recommendedName>
        <fullName evidence="6">PHD-type domain-containing protein</fullName>
    </recommendedName>
</protein>
<dbReference type="SMART" id="SM00249">
    <property type="entry name" value="PHD"/>
    <property type="match status" value="1"/>
</dbReference>
<evidence type="ECO:0000256" key="3">
    <source>
        <dbReference type="ARBA" id="ARBA00022833"/>
    </source>
</evidence>
<evidence type="ECO:0000313" key="7">
    <source>
        <dbReference type="EMBL" id="KAF2285705.1"/>
    </source>
</evidence>
<organism evidence="7 8">
    <name type="scientific">Hevea brasiliensis</name>
    <name type="common">Para rubber tree</name>
    <name type="synonym">Siphonia brasiliensis</name>
    <dbReference type="NCBI Taxonomy" id="3981"/>
    <lineage>
        <taxon>Eukaryota</taxon>
        <taxon>Viridiplantae</taxon>
        <taxon>Streptophyta</taxon>
        <taxon>Embryophyta</taxon>
        <taxon>Tracheophyta</taxon>
        <taxon>Spermatophyta</taxon>
        <taxon>Magnoliopsida</taxon>
        <taxon>eudicotyledons</taxon>
        <taxon>Gunneridae</taxon>
        <taxon>Pentapetalae</taxon>
        <taxon>rosids</taxon>
        <taxon>fabids</taxon>
        <taxon>Malpighiales</taxon>
        <taxon>Euphorbiaceae</taxon>
        <taxon>Crotonoideae</taxon>
        <taxon>Micrandreae</taxon>
        <taxon>Hevea</taxon>
    </lineage>
</organism>
<dbReference type="PANTHER" id="PTHR47527">
    <property type="entry name" value="RING/FYVE/PHD ZINC FINGER SUPERFAMILY PROTEIN"/>
    <property type="match status" value="1"/>
</dbReference>
<evidence type="ECO:0000259" key="6">
    <source>
        <dbReference type="PROSITE" id="PS50016"/>
    </source>
</evidence>
<keyword evidence="1" id="KW-0479">Metal-binding</keyword>
<name>A0A6A6KBH4_HEVBR</name>
<dbReference type="GO" id="GO:0008270">
    <property type="term" value="F:zinc ion binding"/>
    <property type="evidence" value="ECO:0007669"/>
    <property type="project" value="UniProtKB-KW"/>
</dbReference>
<dbReference type="InterPro" id="IPR001965">
    <property type="entry name" value="Znf_PHD"/>
</dbReference>
<evidence type="ECO:0000256" key="5">
    <source>
        <dbReference type="SAM" id="MobiDB-lite"/>
    </source>
</evidence>
<dbReference type="Pfam" id="PF25073">
    <property type="entry name" value="DUF7797"/>
    <property type="match status" value="1"/>
</dbReference>
<dbReference type="EMBL" id="JAAGAX010000017">
    <property type="protein sequence ID" value="KAF2285705.1"/>
    <property type="molecule type" value="Genomic_DNA"/>
</dbReference>
<dbReference type="InterPro" id="IPR011011">
    <property type="entry name" value="Znf_FYVE_PHD"/>
</dbReference>
<dbReference type="AlphaFoldDB" id="A0A6A6KBH4"/>
<evidence type="ECO:0000313" key="8">
    <source>
        <dbReference type="Proteomes" id="UP000467840"/>
    </source>
</evidence>
<keyword evidence="8" id="KW-1185">Reference proteome</keyword>
<keyword evidence="3" id="KW-0862">Zinc</keyword>
<feature type="region of interest" description="Disordered" evidence="5">
    <location>
        <begin position="536"/>
        <end position="565"/>
    </location>
</feature>
<evidence type="ECO:0000256" key="4">
    <source>
        <dbReference type="PROSITE-ProRule" id="PRU00146"/>
    </source>
</evidence>
<feature type="compositionally biased region" description="Polar residues" evidence="5">
    <location>
        <begin position="465"/>
        <end position="495"/>
    </location>
</feature>